<evidence type="ECO:0000259" key="10">
    <source>
        <dbReference type="PROSITE" id="PS50053"/>
    </source>
</evidence>
<feature type="region of interest" description="Disordered" evidence="9">
    <location>
        <begin position="59"/>
        <end position="81"/>
    </location>
</feature>
<dbReference type="EMBL" id="WTPW01001913">
    <property type="protein sequence ID" value="KAF0407995.1"/>
    <property type="molecule type" value="Genomic_DNA"/>
</dbReference>
<accession>A0A8H3X401</accession>
<name>A0A8H3X401_GIGMA</name>
<evidence type="ECO:0000256" key="5">
    <source>
        <dbReference type="ARBA" id="ARBA00022499"/>
    </source>
</evidence>
<keyword evidence="7" id="KW-0832">Ubl conjugation</keyword>
<reference evidence="11 12" key="1">
    <citation type="journal article" date="2019" name="Environ. Microbiol.">
        <title>At the nexus of three kingdoms: the genome of the mycorrhizal fungus Gigaspora margarita provides insights into plant, endobacterial and fungal interactions.</title>
        <authorList>
            <person name="Venice F."/>
            <person name="Ghignone S."/>
            <person name="Salvioli di Fossalunga A."/>
            <person name="Amselem J."/>
            <person name="Novero M."/>
            <person name="Xianan X."/>
            <person name="Sedzielewska Toro K."/>
            <person name="Morin E."/>
            <person name="Lipzen A."/>
            <person name="Grigoriev I.V."/>
            <person name="Henrissat B."/>
            <person name="Martin F.M."/>
            <person name="Bonfante P."/>
        </authorList>
    </citation>
    <scope>NUCLEOTIDE SEQUENCE [LARGE SCALE GENOMIC DNA]</scope>
    <source>
        <strain evidence="11 12">BEG34</strain>
    </source>
</reference>
<dbReference type="SMART" id="SM00213">
    <property type="entry name" value="UBQ"/>
    <property type="match status" value="1"/>
</dbReference>
<dbReference type="Gene3D" id="3.10.20.90">
    <property type="entry name" value="Phosphatidylinositol 3-kinase Catalytic Subunit, Chain A, domain 1"/>
    <property type="match status" value="1"/>
</dbReference>
<dbReference type="OrthoDB" id="428577at2759"/>
<dbReference type="Pfam" id="PF00240">
    <property type="entry name" value="ubiquitin"/>
    <property type="match status" value="1"/>
</dbReference>
<dbReference type="Proteomes" id="UP000439903">
    <property type="component" value="Unassembled WGS sequence"/>
</dbReference>
<keyword evidence="12" id="KW-1185">Reference proteome</keyword>
<feature type="domain" description="Ubiquitin-like" evidence="10">
    <location>
        <begin position="30"/>
        <end position="69"/>
    </location>
</feature>
<evidence type="ECO:0000256" key="8">
    <source>
        <dbReference type="ARBA" id="ARBA00023242"/>
    </source>
</evidence>
<evidence type="ECO:0000256" key="9">
    <source>
        <dbReference type="SAM" id="MobiDB-lite"/>
    </source>
</evidence>
<dbReference type="InterPro" id="IPR029071">
    <property type="entry name" value="Ubiquitin-like_domsf"/>
</dbReference>
<dbReference type="GO" id="GO:0005840">
    <property type="term" value="C:ribosome"/>
    <property type="evidence" value="ECO:0007669"/>
    <property type="project" value="UniProtKB-KW"/>
</dbReference>
<dbReference type="GO" id="GO:0005737">
    <property type="term" value="C:cytoplasm"/>
    <property type="evidence" value="ECO:0007669"/>
    <property type="project" value="UniProtKB-SubCell"/>
</dbReference>
<dbReference type="InterPro" id="IPR000626">
    <property type="entry name" value="Ubiquitin-like_dom"/>
</dbReference>
<feature type="compositionally biased region" description="Polar residues" evidence="9">
    <location>
        <begin position="69"/>
        <end position="81"/>
    </location>
</feature>
<dbReference type="PANTHER" id="PTHR10666">
    <property type="entry name" value="UBIQUITIN"/>
    <property type="match status" value="1"/>
</dbReference>
<evidence type="ECO:0000256" key="3">
    <source>
        <dbReference type="ARBA" id="ARBA00008430"/>
    </source>
</evidence>
<keyword evidence="11" id="KW-0689">Ribosomal protein</keyword>
<evidence type="ECO:0000256" key="4">
    <source>
        <dbReference type="ARBA" id="ARBA00022490"/>
    </source>
</evidence>
<dbReference type="PROSITE" id="PS50053">
    <property type="entry name" value="UBIQUITIN_2"/>
    <property type="match status" value="1"/>
</dbReference>
<evidence type="ECO:0000313" key="12">
    <source>
        <dbReference type="Proteomes" id="UP000439903"/>
    </source>
</evidence>
<gene>
    <name evidence="11" type="ORF">F8M41_008663</name>
</gene>
<keyword evidence="4" id="KW-0963">Cytoplasm</keyword>
<dbReference type="InterPro" id="IPR019956">
    <property type="entry name" value="Ubiquitin_dom"/>
</dbReference>
<keyword evidence="5" id="KW-1017">Isopeptide bond</keyword>
<evidence type="ECO:0000256" key="7">
    <source>
        <dbReference type="ARBA" id="ARBA00022843"/>
    </source>
</evidence>
<dbReference type="PRINTS" id="PR00348">
    <property type="entry name" value="UBIQUITIN"/>
</dbReference>
<keyword evidence="11" id="KW-0687">Ribonucleoprotein</keyword>
<dbReference type="FunFam" id="3.10.20.90:FF:000469">
    <property type="entry name" value="Polyubiquitin-C"/>
    <property type="match status" value="1"/>
</dbReference>
<organism evidence="11 12">
    <name type="scientific">Gigaspora margarita</name>
    <dbReference type="NCBI Taxonomy" id="4874"/>
    <lineage>
        <taxon>Eukaryota</taxon>
        <taxon>Fungi</taxon>
        <taxon>Fungi incertae sedis</taxon>
        <taxon>Mucoromycota</taxon>
        <taxon>Glomeromycotina</taxon>
        <taxon>Glomeromycetes</taxon>
        <taxon>Diversisporales</taxon>
        <taxon>Gigasporaceae</taxon>
        <taxon>Gigaspora</taxon>
    </lineage>
</organism>
<comment type="similarity">
    <text evidence="3">Belongs to the ubiquitin family.</text>
</comment>
<protein>
    <submittedName>
        <fullName evidence="11">Ubiquitin-60S ribosomal protein L40</fullName>
    </submittedName>
</protein>
<dbReference type="AlphaFoldDB" id="A0A8H3X401"/>
<comment type="caution">
    <text evidence="11">The sequence shown here is derived from an EMBL/GenBank/DDBJ whole genome shotgun (WGS) entry which is preliminary data.</text>
</comment>
<dbReference type="GO" id="GO:0005634">
    <property type="term" value="C:nucleus"/>
    <property type="evidence" value="ECO:0007669"/>
    <property type="project" value="UniProtKB-SubCell"/>
</dbReference>
<evidence type="ECO:0000313" key="11">
    <source>
        <dbReference type="EMBL" id="KAF0407995.1"/>
    </source>
</evidence>
<sequence length="170" mass="19878">MQKQEPRRFQQRSNKSNAWHHSEKIVIEFVQIFVKTLTGKTITFKIESSDTIDQVKQKIQDKEGIPPDQINSSSCITSSQRQELRQYNDDTTMISTKKHTNQTHEKKYVKVELPKRFEKQLNHLKATTKKPKCFHVKEALIRYLKDMKGKRKVSAVFTGKAFSIPIISFP</sequence>
<proteinExistence type="inferred from homology"/>
<evidence type="ECO:0000256" key="6">
    <source>
        <dbReference type="ARBA" id="ARBA00022737"/>
    </source>
</evidence>
<keyword evidence="8" id="KW-0539">Nucleus</keyword>
<evidence type="ECO:0000256" key="2">
    <source>
        <dbReference type="ARBA" id="ARBA00004496"/>
    </source>
</evidence>
<keyword evidence="6" id="KW-0677">Repeat</keyword>
<dbReference type="InterPro" id="IPR050158">
    <property type="entry name" value="Ubiquitin_ubiquitin-like"/>
</dbReference>
<dbReference type="SUPFAM" id="SSF54236">
    <property type="entry name" value="Ubiquitin-like"/>
    <property type="match status" value="1"/>
</dbReference>
<evidence type="ECO:0000256" key="1">
    <source>
        <dbReference type="ARBA" id="ARBA00004123"/>
    </source>
</evidence>
<comment type="subcellular location">
    <subcellularLocation>
        <location evidence="2">Cytoplasm</location>
    </subcellularLocation>
    <subcellularLocation>
        <location evidence="1">Nucleus</location>
    </subcellularLocation>
</comment>